<dbReference type="Proteomes" id="UP000322915">
    <property type="component" value="Unassembled WGS sequence"/>
</dbReference>
<dbReference type="EMBL" id="SEUJ01000070">
    <property type="protein sequence ID" value="KAA1155980.1"/>
    <property type="molecule type" value="Genomic_DNA"/>
</dbReference>
<organism evidence="3 4">
    <name type="scientific">Pseudoalteromonas fuliginea</name>
    <dbReference type="NCBI Taxonomy" id="1872678"/>
    <lineage>
        <taxon>Bacteria</taxon>
        <taxon>Pseudomonadati</taxon>
        <taxon>Pseudomonadota</taxon>
        <taxon>Gammaproteobacteria</taxon>
        <taxon>Alteromonadales</taxon>
        <taxon>Pseudoalteromonadaceae</taxon>
        <taxon>Pseudoalteromonas</taxon>
    </lineage>
</organism>
<sequence length="259" mass="29820">MNDLAKLQQQFMDLLQGENSDISEQIVQQGQLNTQQRLSIYQSAYKIRLRAVIEQDHEQLGIYLGDDLFEMMVDGYLALHPSTHTSLRMFAEKLPNYLTVNTPFSDYPILADIAKFERLLLSAFDACDKALLNVSELESIESQQWPHLILKLHPSVQLVVFNTLAVESWQAIKEKHTPPEPRVSEPRFWVIARDADRRTQYLSVDAQEHRLLNLLKQNTPFAQLCESCLNELPGDKIAGFLITKINQWLERGWLVSESV</sequence>
<dbReference type="Gene3D" id="3.90.930.50">
    <property type="match status" value="1"/>
</dbReference>
<dbReference type="RefSeq" id="WP_149606068.1">
    <property type="nucleotide sequence ID" value="NZ_SEUJ01000070.1"/>
</dbReference>
<reference evidence="3 4" key="1">
    <citation type="submission" date="2019-01" db="EMBL/GenBank/DDBJ databases">
        <title>Genome sequences of marine Pseudoalteromonas species.</title>
        <authorList>
            <person name="Boraston A.B."/>
            <person name="Hehemann J.-H."/>
            <person name="Vickers C.J."/>
            <person name="Salama-Alber O."/>
            <person name="Abe K."/>
            <person name="Hettle A.J."/>
        </authorList>
    </citation>
    <scope>NUCLEOTIDE SEQUENCE [LARGE SCALE GENOMIC DNA]</scope>
    <source>
        <strain evidence="3 4">PS47</strain>
    </source>
</reference>
<dbReference type="InterPro" id="IPR054098">
    <property type="entry name" value="NGO1945-like_C"/>
</dbReference>
<evidence type="ECO:0000259" key="1">
    <source>
        <dbReference type="Pfam" id="PF09836"/>
    </source>
</evidence>
<dbReference type="Pfam" id="PF22106">
    <property type="entry name" value="NGO1945_C"/>
    <property type="match status" value="1"/>
</dbReference>
<evidence type="ECO:0000313" key="4">
    <source>
        <dbReference type="Proteomes" id="UP000322915"/>
    </source>
</evidence>
<comment type="caution">
    <text evidence="3">The sequence shown here is derived from an EMBL/GenBank/DDBJ whole genome shotgun (WGS) entry which is preliminary data.</text>
</comment>
<proteinExistence type="predicted"/>
<accession>A0ABQ6RHN7</accession>
<evidence type="ECO:0000259" key="2">
    <source>
        <dbReference type="Pfam" id="PF22106"/>
    </source>
</evidence>
<keyword evidence="4" id="KW-1185">Reference proteome</keyword>
<dbReference type="Pfam" id="PF09836">
    <property type="entry name" value="DUF2063"/>
    <property type="match status" value="1"/>
</dbReference>
<dbReference type="InterPro" id="IPR018640">
    <property type="entry name" value="DUF2063"/>
</dbReference>
<feature type="domain" description="Putative DNA-binding" evidence="1">
    <location>
        <begin position="7"/>
        <end position="98"/>
    </location>
</feature>
<feature type="domain" description="NGO1945-like C-terminal" evidence="2">
    <location>
        <begin position="169"/>
        <end position="238"/>
    </location>
</feature>
<evidence type="ECO:0000313" key="3">
    <source>
        <dbReference type="EMBL" id="KAA1155980.1"/>
    </source>
</evidence>
<gene>
    <name evidence="3" type="ORF">EU509_10925</name>
</gene>
<name>A0ABQ6RHN7_9GAMM</name>
<protein>
    <submittedName>
        <fullName evidence="3">DUF2063 domain-containing protein</fullName>
    </submittedName>
</protein>